<organism evidence="2 3">
    <name type="scientific">Onishia taeanensis</name>
    <dbReference type="NCBI Taxonomy" id="284577"/>
    <lineage>
        <taxon>Bacteria</taxon>
        <taxon>Pseudomonadati</taxon>
        <taxon>Pseudomonadota</taxon>
        <taxon>Gammaproteobacteria</taxon>
        <taxon>Oceanospirillales</taxon>
        <taxon>Halomonadaceae</taxon>
        <taxon>Onishia</taxon>
    </lineage>
</organism>
<proteinExistence type="predicted"/>
<dbReference type="InterPro" id="IPR001509">
    <property type="entry name" value="Epimerase_deHydtase"/>
</dbReference>
<dbReference type="RefSeq" id="WP_092528799.1">
    <property type="nucleotide sequence ID" value="NZ_FNCI01000020.1"/>
</dbReference>
<protein>
    <submittedName>
        <fullName evidence="2">NADH dehydrogenase</fullName>
    </submittedName>
</protein>
<accession>A0A1G7VB12</accession>
<sequence>MTDGPITVFGGTGFLGRAITRELLEAGHSVRIAARSPHLPKDIDDGDPITLCRADIQDEDSVAQALEGASGVVNAVSLYVESRRLTFDSIHVEGAGRLARLAHAAGISRLVHVSGIGVDEHSASPYVSARARGEAAVLKAFPKATLLRPSVLFGPDDAFLTTLEKLTRLPAIPLFGQGEAQLQPVHVKDVARAVGKVLGPRPPAWRLFELGGEDAMRYRDIIRLVMAHLHRDHPLVPIPMPIWRMLATLLSPLPSPPLTHDQLSLLAQDNIVGPDVGTFTDLGIIPRSLRESLPGCLIPPEPRHH</sequence>
<name>A0A1G7VB12_9GAMM</name>
<dbReference type="PANTHER" id="PTHR12126:SF11">
    <property type="entry name" value="NADH DEHYDROGENASE [UBIQUINONE] 1 ALPHA SUBCOMPLEX SUBUNIT 9, MITOCHONDRIAL"/>
    <property type="match status" value="1"/>
</dbReference>
<evidence type="ECO:0000259" key="1">
    <source>
        <dbReference type="Pfam" id="PF01370"/>
    </source>
</evidence>
<evidence type="ECO:0000313" key="2">
    <source>
        <dbReference type="EMBL" id="SDG56529.1"/>
    </source>
</evidence>
<dbReference type="AlphaFoldDB" id="A0A1G7VB12"/>
<dbReference type="OrthoDB" id="9776313at2"/>
<dbReference type="InterPro" id="IPR036291">
    <property type="entry name" value="NAD(P)-bd_dom_sf"/>
</dbReference>
<dbReference type="Pfam" id="PF01370">
    <property type="entry name" value="Epimerase"/>
    <property type="match status" value="1"/>
</dbReference>
<keyword evidence="3" id="KW-1185">Reference proteome</keyword>
<feature type="domain" description="NAD-dependent epimerase/dehydratase" evidence="1">
    <location>
        <begin position="6"/>
        <end position="198"/>
    </location>
</feature>
<dbReference type="PANTHER" id="PTHR12126">
    <property type="entry name" value="NADH-UBIQUINONE OXIDOREDUCTASE 39 KDA SUBUNIT-RELATED"/>
    <property type="match status" value="1"/>
</dbReference>
<dbReference type="InterPro" id="IPR051207">
    <property type="entry name" value="ComplexI_NDUFA9_subunit"/>
</dbReference>
<dbReference type="Proteomes" id="UP000198641">
    <property type="component" value="Unassembled WGS sequence"/>
</dbReference>
<reference evidence="2 3" key="1">
    <citation type="submission" date="2016-10" db="EMBL/GenBank/DDBJ databases">
        <authorList>
            <person name="de Groot N.N."/>
        </authorList>
    </citation>
    <scope>NUCLEOTIDE SEQUENCE [LARGE SCALE GENOMIC DNA]</scope>
    <source>
        <strain evidence="2 3">BH539</strain>
    </source>
</reference>
<evidence type="ECO:0000313" key="3">
    <source>
        <dbReference type="Proteomes" id="UP000198641"/>
    </source>
</evidence>
<dbReference type="GO" id="GO:0044877">
    <property type="term" value="F:protein-containing complex binding"/>
    <property type="evidence" value="ECO:0007669"/>
    <property type="project" value="TreeGrafter"/>
</dbReference>
<dbReference type="Gene3D" id="3.40.50.720">
    <property type="entry name" value="NAD(P)-binding Rossmann-like Domain"/>
    <property type="match status" value="1"/>
</dbReference>
<dbReference type="SUPFAM" id="SSF51735">
    <property type="entry name" value="NAD(P)-binding Rossmann-fold domains"/>
    <property type="match status" value="1"/>
</dbReference>
<dbReference type="CDD" id="cd05271">
    <property type="entry name" value="NDUFA9_like_SDR_a"/>
    <property type="match status" value="1"/>
</dbReference>
<gene>
    <name evidence="2" type="ORF">SAMN05216571_12028</name>
</gene>
<dbReference type="STRING" id="284577.SAMN05216571_12028"/>
<dbReference type="EMBL" id="FNCI01000020">
    <property type="protein sequence ID" value="SDG56529.1"/>
    <property type="molecule type" value="Genomic_DNA"/>
</dbReference>